<dbReference type="GO" id="GO:0016705">
    <property type="term" value="F:oxidoreductase activity, acting on paired donors, with incorporation or reduction of molecular oxygen"/>
    <property type="evidence" value="ECO:0007669"/>
    <property type="project" value="InterPro"/>
</dbReference>
<keyword evidence="1" id="KW-0732">Signal</keyword>
<feature type="non-terminal residue" evidence="2">
    <location>
        <position position="1"/>
    </location>
</feature>
<dbReference type="GO" id="GO:0005506">
    <property type="term" value="F:iron ion binding"/>
    <property type="evidence" value="ECO:0007669"/>
    <property type="project" value="InterPro"/>
</dbReference>
<dbReference type="EMBL" id="JARJLG010000006">
    <property type="protein sequence ID" value="KAJ7780051.1"/>
    <property type="molecule type" value="Genomic_DNA"/>
</dbReference>
<dbReference type="GO" id="GO:0004497">
    <property type="term" value="F:monooxygenase activity"/>
    <property type="evidence" value="ECO:0007669"/>
    <property type="project" value="InterPro"/>
</dbReference>
<accession>A0AAD7K9W4</accession>
<proteinExistence type="predicted"/>
<evidence type="ECO:0000313" key="2">
    <source>
        <dbReference type="EMBL" id="KAJ7780051.1"/>
    </source>
</evidence>
<dbReference type="InterPro" id="IPR036396">
    <property type="entry name" value="Cyt_P450_sf"/>
</dbReference>
<feature type="chain" id="PRO_5042150023" evidence="1">
    <location>
        <begin position="26"/>
        <end position="74"/>
    </location>
</feature>
<sequence length="74" mass="8104">GRHMANSSVWIAAVLVLAAFDITKAVGADGQVMEPSYEYLFPRARVVCSLPLPFKCSIKPRSQKAVELIRATVK</sequence>
<dbReference type="Gene3D" id="1.10.630.10">
    <property type="entry name" value="Cytochrome P450"/>
    <property type="match status" value="1"/>
</dbReference>
<organism evidence="2 3">
    <name type="scientific">Mycena maculata</name>
    <dbReference type="NCBI Taxonomy" id="230809"/>
    <lineage>
        <taxon>Eukaryota</taxon>
        <taxon>Fungi</taxon>
        <taxon>Dikarya</taxon>
        <taxon>Basidiomycota</taxon>
        <taxon>Agaricomycotina</taxon>
        <taxon>Agaricomycetes</taxon>
        <taxon>Agaricomycetidae</taxon>
        <taxon>Agaricales</taxon>
        <taxon>Marasmiineae</taxon>
        <taxon>Mycenaceae</taxon>
        <taxon>Mycena</taxon>
    </lineage>
</organism>
<keyword evidence="3" id="KW-1185">Reference proteome</keyword>
<dbReference type="GO" id="GO:0020037">
    <property type="term" value="F:heme binding"/>
    <property type="evidence" value="ECO:0007669"/>
    <property type="project" value="InterPro"/>
</dbReference>
<reference evidence="2" key="1">
    <citation type="submission" date="2023-03" db="EMBL/GenBank/DDBJ databases">
        <title>Massive genome expansion in bonnet fungi (Mycena s.s.) driven by repeated elements and novel gene families across ecological guilds.</title>
        <authorList>
            <consortium name="Lawrence Berkeley National Laboratory"/>
            <person name="Harder C.B."/>
            <person name="Miyauchi S."/>
            <person name="Viragh M."/>
            <person name="Kuo A."/>
            <person name="Thoen E."/>
            <person name="Andreopoulos B."/>
            <person name="Lu D."/>
            <person name="Skrede I."/>
            <person name="Drula E."/>
            <person name="Henrissat B."/>
            <person name="Morin E."/>
            <person name="Kohler A."/>
            <person name="Barry K."/>
            <person name="LaButti K."/>
            <person name="Morin E."/>
            <person name="Salamov A."/>
            <person name="Lipzen A."/>
            <person name="Mereny Z."/>
            <person name="Hegedus B."/>
            <person name="Baldrian P."/>
            <person name="Stursova M."/>
            <person name="Weitz H."/>
            <person name="Taylor A."/>
            <person name="Grigoriev I.V."/>
            <person name="Nagy L.G."/>
            <person name="Martin F."/>
            <person name="Kauserud H."/>
        </authorList>
    </citation>
    <scope>NUCLEOTIDE SEQUENCE</scope>
    <source>
        <strain evidence="2">CBHHK188m</strain>
    </source>
</reference>
<comment type="caution">
    <text evidence="2">The sequence shown here is derived from an EMBL/GenBank/DDBJ whole genome shotgun (WGS) entry which is preliminary data.</text>
</comment>
<evidence type="ECO:0000313" key="3">
    <source>
        <dbReference type="Proteomes" id="UP001215280"/>
    </source>
</evidence>
<dbReference type="AlphaFoldDB" id="A0AAD7K9W4"/>
<dbReference type="Proteomes" id="UP001215280">
    <property type="component" value="Unassembled WGS sequence"/>
</dbReference>
<name>A0AAD7K9W4_9AGAR</name>
<protein>
    <submittedName>
        <fullName evidence="2">Uncharacterized protein</fullName>
    </submittedName>
</protein>
<evidence type="ECO:0000256" key="1">
    <source>
        <dbReference type="SAM" id="SignalP"/>
    </source>
</evidence>
<gene>
    <name evidence="2" type="ORF">DFH07DRAFT_730128</name>
</gene>
<feature type="signal peptide" evidence="1">
    <location>
        <begin position="1"/>
        <end position="25"/>
    </location>
</feature>